<feature type="region of interest" description="Disordered" evidence="1">
    <location>
        <begin position="168"/>
        <end position="233"/>
    </location>
</feature>
<keyword evidence="4" id="KW-1185">Reference proteome</keyword>
<dbReference type="RefSeq" id="XP_069226882.1">
    <property type="nucleotide sequence ID" value="XM_069375734.1"/>
</dbReference>
<dbReference type="GeneID" id="96008572"/>
<evidence type="ECO:0000259" key="2">
    <source>
        <dbReference type="Pfam" id="PF25485"/>
    </source>
</evidence>
<organism evidence="3 4">
    <name type="scientific">Cladosporium halotolerans</name>
    <dbReference type="NCBI Taxonomy" id="1052096"/>
    <lineage>
        <taxon>Eukaryota</taxon>
        <taxon>Fungi</taxon>
        <taxon>Dikarya</taxon>
        <taxon>Ascomycota</taxon>
        <taxon>Pezizomycotina</taxon>
        <taxon>Dothideomycetes</taxon>
        <taxon>Dothideomycetidae</taxon>
        <taxon>Cladosporiales</taxon>
        <taxon>Cladosporiaceae</taxon>
        <taxon>Cladosporium</taxon>
    </lineage>
</organism>
<accession>A0AB34KIK5</accession>
<dbReference type="InterPro" id="IPR057230">
    <property type="entry name" value="DUF7908"/>
</dbReference>
<protein>
    <recommendedName>
        <fullName evidence="2">DUF7908 domain-containing protein</fullName>
    </recommendedName>
</protein>
<evidence type="ECO:0000313" key="3">
    <source>
        <dbReference type="EMBL" id="KAL1583776.1"/>
    </source>
</evidence>
<evidence type="ECO:0000256" key="1">
    <source>
        <dbReference type="SAM" id="MobiDB-lite"/>
    </source>
</evidence>
<feature type="compositionally biased region" description="Basic and acidic residues" evidence="1">
    <location>
        <begin position="171"/>
        <end position="188"/>
    </location>
</feature>
<feature type="domain" description="DUF7908" evidence="2">
    <location>
        <begin position="20"/>
        <end position="155"/>
    </location>
</feature>
<sequence length="387" mass="43295">MVSTKASFISEVPPSPTHSDEVFVLIAMEHQRNQKRQSGSYFVSSNGTITNDCTTSPIYTARNGVLTATLDGVVYTYSTSEGVGAAMFVPSTVPGSITTTFTIGSNALLQWQNEAFYNGQASFCAMKNGTVFAVFMQDAQPEGCLFISLSLFSVSSCQAISFATITGPQDKSAERKAKNGTDQADSHHGPQAAPVRPAHPALQAQSAPPAKQIKARQVPAAPRAKQGRLDPLEPQAYLEQLGRKDCKVYKDLKGTLDLRVPPEQQGLRALKDCRVYKDLRDHKEKLDPLRRAPQDRLGLQAYLDLRARREFREHKVHKELRVYKAIPERLEQRGQLDRPALQALKVYKERRARKEISGLLEQEFRELKVYKARKELRVSKERLEPLE</sequence>
<evidence type="ECO:0000313" key="4">
    <source>
        <dbReference type="Proteomes" id="UP000803884"/>
    </source>
</evidence>
<reference evidence="3 4" key="1">
    <citation type="journal article" date="2020" name="Microbiol. Resour. Announc.">
        <title>Draft Genome Sequence of a Cladosporium Species Isolated from the Mesophotic Ascidian Didemnum maculosum.</title>
        <authorList>
            <person name="Gioti A."/>
            <person name="Siaperas R."/>
            <person name="Nikolaivits E."/>
            <person name="Le Goff G."/>
            <person name="Ouazzani J."/>
            <person name="Kotoulas G."/>
            <person name="Topakas E."/>
        </authorList>
    </citation>
    <scope>NUCLEOTIDE SEQUENCE [LARGE SCALE GENOMIC DNA]</scope>
    <source>
        <strain evidence="3 4">TM138-S3</strain>
    </source>
</reference>
<name>A0AB34KIK5_9PEZI</name>
<dbReference type="Proteomes" id="UP000803884">
    <property type="component" value="Unassembled WGS sequence"/>
</dbReference>
<dbReference type="EMBL" id="JAAQHG020000031">
    <property type="protein sequence ID" value="KAL1583776.1"/>
    <property type="molecule type" value="Genomic_DNA"/>
</dbReference>
<comment type="caution">
    <text evidence="3">The sequence shown here is derived from an EMBL/GenBank/DDBJ whole genome shotgun (WGS) entry which is preliminary data.</text>
</comment>
<dbReference type="AlphaFoldDB" id="A0AB34KIK5"/>
<dbReference type="Pfam" id="PF25485">
    <property type="entry name" value="DUF7908"/>
    <property type="match status" value="1"/>
</dbReference>
<proteinExistence type="predicted"/>
<gene>
    <name evidence="3" type="ORF">WHR41_07129</name>
</gene>